<dbReference type="Proteomes" id="UP000663877">
    <property type="component" value="Unassembled WGS sequence"/>
</dbReference>
<comment type="caution">
    <text evidence="3">The sequence shown here is derived from an EMBL/GenBank/DDBJ whole genome shotgun (WGS) entry which is preliminary data.</text>
</comment>
<dbReference type="Proteomes" id="UP000663832">
    <property type="component" value="Unassembled WGS sequence"/>
</dbReference>
<dbReference type="GO" id="GO:0016829">
    <property type="term" value="F:lyase activity"/>
    <property type="evidence" value="ECO:0007669"/>
    <property type="project" value="UniProtKB-KW"/>
</dbReference>
<evidence type="ECO:0000313" key="5">
    <source>
        <dbReference type="EMBL" id="CAF1120204.1"/>
    </source>
</evidence>
<dbReference type="AlphaFoldDB" id="A0A814K6Y4"/>
<dbReference type="InterPro" id="IPR001054">
    <property type="entry name" value="A/G_cyclase"/>
</dbReference>
<name>A0A814K6Y4_9BILA</name>
<evidence type="ECO:0000313" key="6">
    <source>
        <dbReference type="Proteomes" id="UP000663832"/>
    </source>
</evidence>
<accession>A0A814K6Y4</accession>
<evidence type="ECO:0000259" key="2">
    <source>
        <dbReference type="Pfam" id="PF00211"/>
    </source>
</evidence>
<dbReference type="Pfam" id="PF00211">
    <property type="entry name" value="Guanylate_cyc"/>
    <property type="match status" value="1"/>
</dbReference>
<keyword evidence="6" id="KW-1185">Reference proteome</keyword>
<protein>
    <recommendedName>
        <fullName evidence="2">Guanylate cyclase domain-containing protein</fullName>
    </recommendedName>
</protein>
<evidence type="ECO:0000313" key="3">
    <source>
        <dbReference type="EMBL" id="CAF1045348.1"/>
    </source>
</evidence>
<dbReference type="OrthoDB" id="6127067at2759"/>
<proteinExistence type="predicted"/>
<sequence>MKDIVQKLPPEQIVDCINSTINVSDVCAEKFDVYKVETKADSSYLVVAGIQDRTAYNDRRDSTAVSQSDWL</sequence>
<evidence type="ECO:0000256" key="1">
    <source>
        <dbReference type="ARBA" id="ARBA00023239"/>
    </source>
</evidence>
<reference evidence="3" key="1">
    <citation type="submission" date="2021-02" db="EMBL/GenBank/DDBJ databases">
        <authorList>
            <person name="Nowell W R."/>
        </authorList>
    </citation>
    <scope>NUCLEOTIDE SEQUENCE</scope>
</reference>
<gene>
    <name evidence="3" type="ORF">BJG266_LOCUS18304</name>
    <name evidence="4" type="ORF">QVE165_LOCUS17721</name>
    <name evidence="5" type="ORF">QVE165_LOCUS21350</name>
</gene>
<dbReference type="EMBL" id="CAJNOM010000137">
    <property type="protein sequence ID" value="CAF1120204.1"/>
    <property type="molecule type" value="Genomic_DNA"/>
</dbReference>
<evidence type="ECO:0000313" key="4">
    <source>
        <dbReference type="EMBL" id="CAF1052967.1"/>
    </source>
</evidence>
<feature type="domain" description="Guanylate cyclase" evidence="2">
    <location>
        <begin position="3"/>
        <end position="54"/>
    </location>
</feature>
<keyword evidence="1" id="KW-0456">Lyase</keyword>
<dbReference type="InterPro" id="IPR029787">
    <property type="entry name" value="Nucleotide_cyclase"/>
</dbReference>
<dbReference type="Gene3D" id="3.30.70.1230">
    <property type="entry name" value="Nucleotide cyclase"/>
    <property type="match status" value="1"/>
</dbReference>
<dbReference type="GO" id="GO:0009190">
    <property type="term" value="P:cyclic nucleotide biosynthetic process"/>
    <property type="evidence" value="ECO:0007669"/>
    <property type="project" value="InterPro"/>
</dbReference>
<dbReference type="EMBL" id="CAJNOM010000103">
    <property type="protein sequence ID" value="CAF1052967.1"/>
    <property type="molecule type" value="Genomic_DNA"/>
</dbReference>
<evidence type="ECO:0000313" key="7">
    <source>
        <dbReference type="Proteomes" id="UP000663877"/>
    </source>
</evidence>
<organism evidence="3 7">
    <name type="scientific">Adineta steineri</name>
    <dbReference type="NCBI Taxonomy" id="433720"/>
    <lineage>
        <taxon>Eukaryota</taxon>
        <taxon>Metazoa</taxon>
        <taxon>Spiralia</taxon>
        <taxon>Gnathifera</taxon>
        <taxon>Rotifera</taxon>
        <taxon>Eurotatoria</taxon>
        <taxon>Bdelloidea</taxon>
        <taxon>Adinetida</taxon>
        <taxon>Adinetidae</taxon>
        <taxon>Adineta</taxon>
    </lineage>
</organism>
<dbReference type="EMBL" id="CAJNOI010000093">
    <property type="protein sequence ID" value="CAF1045348.1"/>
    <property type="molecule type" value="Genomic_DNA"/>
</dbReference>
<dbReference type="GO" id="GO:0035556">
    <property type="term" value="P:intracellular signal transduction"/>
    <property type="evidence" value="ECO:0007669"/>
    <property type="project" value="InterPro"/>
</dbReference>